<dbReference type="SMART" id="SM00254">
    <property type="entry name" value="ShKT"/>
    <property type="match status" value="4"/>
</dbReference>
<sequence length="440" mass="41538">MGMHFYFIGSIIILSFCSEAYGTCIDNSTSCTTWVASGFCTNPYYSCQDYLNYCSLSCNVASCNPRTTCLSSNTPSPATTTCVDSSTYCSQWVPSGFCTNTFYTCSQVQSNCALSCNIGSCSPPTTCNGSSATTAAPGPLPVNGACQDTNTLCTSWTANGFCQNQFYNCSYKASTCGASCNIQACSPYTACSGNSGCNDISTRCAVWAKTGFCQNPYYNQTYLCSFCPKTCGLCNSCPTTTPAATTVATPAATPAATTAAPATGAPATGATGAPATDAPATGATGAPATGAPATGAPATGAPATGAPATGAPATGAPATGAPATGAPATGAPATGAPATGAPATGAPATGAPATGAPATGAPATGAPATGAPVTGAPATGAPATGAPATGAPATGAPATGAPATGAPATGAPATGAPATGAPATGATAAPGAGSTAASAG</sequence>
<dbReference type="PANTHER" id="PTHR46707:SF1">
    <property type="entry name" value="COEXPRESSED WITH POLYCYSTINS-RELATED"/>
    <property type="match status" value="1"/>
</dbReference>
<dbReference type="Proteomes" id="UP000887540">
    <property type="component" value="Unplaced"/>
</dbReference>
<keyword evidence="5" id="KW-1185">Reference proteome</keyword>
<feature type="domain" description="ShKT" evidence="4">
    <location>
        <begin position="197"/>
        <end position="234"/>
    </location>
</feature>
<proteinExistence type="predicted"/>
<dbReference type="Pfam" id="PF01549">
    <property type="entry name" value="ShK"/>
    <property type="match status" value="4"/>
</dbReference>
<evidence type="ECO:0000259" key="4">
    <source>
        <dbReference type="PROSITE" id="PS51670"/>
    </source>
</evidence>
<feature type="domain" description="ShKT" evidence="4">
    <location>
        <begin position="24"/>
        <end position="63"/>
    </location>
</feature>
<organism evidence="5 6">
    <name type="scientific">Acrobeloides nanus</name>
    <dbReference type="NCBI Taxonomy" id="290746"/>
    <lineage>
        <taxon>Eukaryota</taxon>
        <taxon>Metazoa</taxon>
        <taxon>Ecdysozoa</taxon>
        <taxon>Nematoda</taxon>
        <taxon>Chromadorea</taxon>
        <taxon>Rhabditida</taxon>
        <taxon>Tylenchina</taxon>
        <taxon>Cephalobomorpha</taxon>
        <taxon>Cephaloboidea</taxon>
        <taxon>Cephalobidae</taxon>
        <taxon>Acrobeloides</taxon>
    </lineage>
</organism>
<feature type="signal peptide" evidence="3">
    <location>
        <begin position="1"/>
        <end position="22"/>
    </location>
</feature>
<dbReference type="AlphaFoldDB" id="A0A914EK20"/>
<evidence type="ECO:0000256" key="2">
    <source>
        <dbReference type="SAM" id="MobiDB-lite"/>
    </source>
</evidence>
<reference evidence="6" key="1">
    <citation type="submission" date="2022-11" db="UniProtKB">
        <authorList>
            <consortium name="WormBaseParasite"/>
        </authorList>
    </citation>
    <scope>IDENTIFICATION</scope>
</reference>
<protein>
    <submittedName>
        <fullName evidence="6">ShKT domain-containing protein</fullName>
    </submittedName>
</protein>
<evidence type="ECO:0000313" key="6">
    <source>
        <dbReference type="WBParaSite" id="ACRNAN_scaffold848.g13090.t1"/>
    </source>
</evidence>
<evidence type="ECO:0000313" key="5">
    <source>
        <dbReference type="Proteomes" id="UP000887540"/>
    </source>
</evidence>
<feature type="region of interest" description="Disordered" evidence="2">
    <location>
        <begin position="258"/>
        <end position="440"/>
    </location>
</feature>
<dbReference type="WBParaSite" id="ACRNAN_scaffold848.g13090.t1">
    <property type="protein sequence ID" value="ACRNAN_scaffold848.g13090.t1"/>
    <property type="gene ID" value="ACRNAN_scaffold848.g13090"/>
</dbReference>
<dbReference type="PROSITE" id="PS51670">
    <property type="entry name" value="SHKT"/>
    <property type="match status" value="4"/>
</dbReference>
<dbReference type="InterPro" id="IPR003582">
    <property type="entry name" value="ShKT_dom"/>
</dbReference>
<dbReference type="SUPFAM" id="SSF141571">
    <property type="entry name" value="Pentapeptide repeat-like"/>
    <property type="match status" value="1"/>
</dbReference>
<comment type="caution">
    <text evidence="1">Lacks conserved residue(s) required for the propagation of feature annotation.</text>
</comment>
<dbReference type="PANTHER" id="PTHR46707">
    <property type="entry name" value="PROTEIN CBG07468"/>
    <property type="match status" value="1"/>
</dbReference>
<feature type="domain" description="ShKT" evidence="4">
    <location>
        <begin position="82"/>
        <end position="121"/>
    </location>
</feature>
<feature type="chain" id="PRO_5037414541" evidence="3">
    <location>
        <begin position="23"/>
        <end position="440"/>
    </location>
</feature>
<evidence type="ECO:0000256" key="3">
    <source>
        <dbReference type="SAM" id="SignalP"/>
    </source>
</evidence>
<keyword evidence="3" id="KW-0732">Signal</keyword>
<feature type="domain" description="ShKT" evidence="4">
    <location>
        <begin position="146"/>
        <end position="185"/>
    </location>
</feature>
<accession>A0A914EK20</accession>
<dbReference type="Gene3D" id="2.160.20.80">
    <property type="entry name" value="E3 ubiquitin-protein ligase SopA"/>
    <property type="match status" value="1"/>
</dbReference>
<name>A0A914EK20_9BILA</name>
<dbReference type="Gene3D" id="1.10.10.1940">
    <property type="match status" value="1"/>
</dbReference>
<evidence type="ECO:0000256" key="1">
    <source>
        <dbReference type="PROSITE-ProRule" id="PRU01005"/>
    </source>
</evidence>